<feature type="compositionally biased region" description="Polar residues" evidence="1">
    <location>
        <begin position="873"/>
        <end position="887"/>
    </location>
</feature>
<feature type="compositionally biased region" description="Basic and acidic residues" evidence="1">
    <location>
        <begin position="863"/>
        <end position="872"/>
    </location>
</feature>
<feature type="region of interest" description="Disordered" evidence="1">
    <location>
        <begin position="136"/>
        <end position="234"/>
    </location>
</feature>
<feature type="region of interest" description="Disordered" evidence="1">
    <location>
        <begin position="257"/>
        <end position="287"/>
    </location>
</feature>
<feature type="compositionally biased region" description="Polar residues" evidence="1">
    <location>
        <begin position="136"/>
        <end position="148"/>
    </location>
</feature>
<dbReference type="PANTHER" id="PTHR31014:SF0">
    <property type="entry name" value="MITOCHONDRIAL TRANSLATION SYSTEM COMPONENT PET127-RELATED"/>
    <property type="match status" value="1"/>
</dbReference>
<comment type="caution">
    <text evidence="2">The sequence shown here is derived from an EMBL/GenBank/DDBJ whole genome shotgun (WGS) entry which is preliminary data.</text>
</comment>
<protein>
    <submittedName>
        <fullName evidence="2">Uncharacterized protein</fullName>
    </submittedName>
</protein>
<feature type="compositionally biased region" description="Acidic residues" evidence="1">
    <location>
        <begin position="955"/>
        <end position="974"/>
    </location>
</feature>
<feature type="compositionally biased region" description="Polar residues" evidence="1">
    <location>
        <begin position="932"/>
        <end position="951"/>
    </location>
</feature>
<feature type="compositionally biased region" description="Polar residues" evidence="1">
    <location>
        <begin position="1089"/>
        <end position="1099"/>
    </location>
</feature>
<dbReference type="Pfam" id="PF08634">
    <property type="entry name" value="Pet127"/>
    <property type="match status" value="1"/>
</dbReference>
<evidence type="ECO:0000313" key="2">
    <source>
        <dbReference type="EMBL" id="KAK5631216.1"/>
    </source>
</evidence>
<feature type="compositionally biased region" description="Basic residues" evidence="1">
    <location>
        <begin position="155"/>
        <end position="166"/>
    </location>
</feature>
<gene>
    <name evidence="2" type="ORF">RRF57_006930</name>
</gene>
<feature type="region of interest" description="Disordered" evidence="1">
    <location>
        <begin position="54"/>
        <end position="109"/>
    </location>
</feature>
<dbReference type="GO" id="GO:0000964">
    <property type="term" value="P:mitochondrial RNA 5'-end processing"/>
    <property type="evidence" value="ECO:0007669"/>
    <property type="project" value="TreeGrafter"/>
</dbReference>
<proteinExistence type="predicted"/>
<dbReference type="AlphaFoldDB" id="A0AAN7UR65"/>
<dbReference type="InterPro" id="IPR013943">
    <property type="entry name" value="Pet127"/>
</dbReference>
<keyword evidence="3" id="KW-1185">Reference proteome</keyword>
<accession>A0AAN7UR65</accession>
<feature type="compositionally biased region" description="Basic and acidic residues" evidence="1">
    <location>
        <begin position="212"/>
        <end position="232"/>
    </location>
</feature>
<feature type="region of interest" description="Disordered" evidence="1">
    <location>
        <begin position="795"/>
        <end position="991"/>
    </location>
</feature>
<feature type="compositionally biased region" description="Polar residues" evidence="1">
    <location>
        <begin position="915"/>
        <end position="924"/>
    </location>
</feature>
<feature type="region of interest" description="Disordered" evidence="1">
    <location>
        <begin position="1210"/>
        <end position="1249"/>
    </location>
</feature>
<name>A0AAN7UR65_9PEZI</name>
<dbReference type="PANTHER" id="PTHR31014">
    <property type="entry name" value="MITOCHONDRIAL TRANSLATION SYSTEM COMPONENT PET127-RELATED"/>
    <property type="match status" value="1"/>
</dbReference>
<feature type="compositionally biased region" description="Polar residues" evidence="1">
    <location>
        <begin position="828"/>
        <end position="837"/>
    </location>
</feature>
<feature type="compositionally biased region" description="Low complexity" evidence="1">
    <location>
        <begin position="57"/>
        <end position="72"/>
    </location>
</feature>
<feature type="compositionally biased region" description="Basic and acidic residues" evidence="1">
    <location>
        <begin position="1038"/>
        <end position="1054"/>
    </location>
</feature>
<feature type="compositionally biased region" description="Basic and acidic residues" evidence="1">
    <location>
        <begin position="167"/>
        <end position="177"/>
    </location>
</feature>
<dbReference type="GO" id="GO:0005740">
    <property type="term" value="C:mitochondrial envelope"/>
    <property type="evidence" value="ECO:0007669"/>
    <property type="project" value="TreeGrafter"/>
</dbReference>
<evidence type="ECO:0000313" key="3">
    <source>
        <dbReference type="Proteomes" id="UP001305414"/>
    </source>
</evidence>
<dbReference type="EMBL" id="JAWHQM010000018">
    <property type="protein sequence ID" value="KAK5631216.1"/>
    <property type="molecule type" value="Genomic_DNA"/>
</dbReference>
<organism evidence="2 3">
    <name type="scientific">Xylaria bambusicola</name>
    <dbReference type="NCBI Taxonomy" id="326684"/>
    <lineage>
        <taxon>Eukaryota</taxon>
        <taxon>Fungi</taxon>
        <taxon>Dikarya</taxon>
        <taxon>Ascomycota</taxon>
        <taxon>Pezizomycotina</taxon>
        <taxon>Sordariomycetes</taxon>
        <taxon>Xylariomycetidae</taxon>
        <taxon>Xylariales</taxon>
        <taxon>Xylariaceae</taxon>
        <taxon>Xylaria</taxon>
    </lineage>
</organism>
<feature type="region of interest" description="Disordered" evidence="1">
    <location>
        <begin position="1034"/>
        <end position="1099"/>
    </location>
</feature>
<feature type="compositionally biased region" description="Basic and acidic residues" evidence="1">
    <location>
        <begin position="94"/>
        <end position="109"/>
    </location>
</feature>
<feature type="compositionally biased region" description="Acidic residues" evidence="1">
    <location>
        <begin position="804"/>
        <end position="827"/>
    </location>
</feature>
<evidence type="ECO:0000256" key="1">
    <source>
        <dbReference type="SAM" id="MobiDB-lite"/>
    </source>
</evidence>
<feature type="compositionally biased region" description="Basic residues" evidence="1">
    <location>
        <begin position="201"/>
        <end position="211"/>
    </location>
</feature>
<reference evidence="2 3" key="1">
    <citation type="submission" date="2023-10" db="EMBL/GenBank/DDBJ databases">
        <title>Draft genome sequence of Xylaria bambusicola isolate GMP-LS, the root and basal stem rot pathogen of sugarcane in Indonesia.</title>
        <authorList>
            <person name="Selvaraj P."/>
            <person name="Muralishankar V."/>
            <person name="Muruganantham S."/>
            <person name="Sp S."/>
            <person name="Haryani S."/>
            <person name="Lau K.J.X."/>
            <person name="Naqvi N.I."/>
        </authorList>
    </citation>
    <scope>NUCLEOTIDE SEQUENCE [LARGE SCALE GENOMIC DNA]</scope>
    <source>
        <strain evidence="2">GMP-LS</strain>
    </source>
</reference>
<sequence>MLQLGRRRLCRFTSPHVCARCLVTACPTSIIPRRPIVARHHVRPLSTTLAYRDAATSEATPEANPASSSPAPDIKAKTPEPSMPPVKKKKKKPSKESAKGKPAPDPETQRQLKVLQGALVALKNVLSTQGVDVSQIPTTHADSTTSAPPSEGSKSKTKSKAKSKSKSKVEKKADKSEAAPSETTRPDTQAVGPLASEPKVPHNKRQRRRERRQKEREVKEKKLKGTEKKLDGSRWAMPAGNLDAVRSILARDMVHQDSVKTRVSSGTPSKKKAAPPRKGKKDWTKSVATDDMLPDKVHTAELSLVPIETVQPVVPALSYGLERVLFNPGVYQLQDPRSRVYNFDPYLSEIMPVKEFDFNALKQYVTSSKDTTLISIAKQNQKKYTGSTSSMTSMLAHFHFLLSKWRNINVSMLSRGFDPESFQYTQITRAPAATFLHWKDGTYAIDADKEYDSANILSMLGKSMEKLLTLPKDEYERYRRGNSDQITEEERNAEEAFHYTGFQDFMMRSQLDAYDPRMPGTGMFDLKTRAVISIRMDAHGYEKGLGYEIRKRFGQWASFEREYYDMIRSAFLKYSLQVRMGRMDGIFVAFHNTQRIFGFQYIPLTEMDLSLHGTDNRELGDREFKVSLKLLNELLDRATQKWPQQSLRLHFETRASAEQPYMYFFAKPTNTKEIEAVQGASKASVEAFERNILGMVKSAEEEVETRTGVDDGKKDDLSRVDPPAAEEIDSYAIWQEARQMVEEAMGDDERGVGLVREAIGDALEESGILRARSLTESREYVDTLLEALIGRTPSIQESAIANDPNEEEAVDEDELEEQVTEQSEDVLDTSTSPTATRSEIAEPATRSSALNQEVGLETAVDSEDLHPEHNISRDSNQSDSDTHTNSAELKVPPTPSGDKSQTDQPMEDVYEVQSRDSQTSPSNSIKEESLITPGNTSDMTKADESLTSSVKNVEEDYEEVDDDEEISEAELESDADGKEFSEDIGSSTLEPLKSLIMRMARRIDEQAVSDTNTISSQDDASKLKEFERILGRLISQSRTDHVEGDSNGDLRSEEPPTESISPDDGVTGASISDEAADIPGTQDERIQQPADTNQGTSDSELLALTLTIKNRVNGKYVDRPNELSEEDDWTVEYEIGEVEERRAKIIYDKLKQRRRQTLETSSNKDEEWYQMFRGNLPKFTQQGREYRQRELEIAEGKPIHMVGSEGPLKWEEVFGRRPKSSQSTDAGAPSSIVDEPDSQVEENKEDTSR</sequence>
<dbReference type="Proteomes" id="UP001305414">
    <property type="component" value="Unassembled WGS sequence"/>
</dbReference>
<feature type="compositionally biased region" description="Basic residues" evidence="1">
    <location>
        <begin position="269"/>
        <end position="280"/>
    </location>
</feature>